<keyword evidence="3" id="KW-0812">Transmembrane</keyword>
<keyword evidence="5" id="KW-1185">Reference proteome</keyword>
<dbReference type="Proteomes" id="UP001265746">
    <property type="component" value="Unassembled WGS sequence"/>
</dbReference>
<protein>
    <recommendedName>
        <fullName evidence="2">Altered inheritance of mitochondria protein 6</fullName>
    </recommendedName>
</protein>
<organism evidence="4 5">
    <name type="scientific">Phomopsis amygdali</name>
    <name type="common">Fusicoccum amygdali</name>
    <dbReference type="NCBI Taxonomy" id="1214568"/>
    <lineage>
        <taxon>Eukaryota</taxon>
        <taxon>Fungi</taxon>
        <taxon>Dikarya</taxon>
        <taxon>Ascomycota</taxon>
        <taxon>Pezizomycotina</taxon>
        <taxon>Sordariomycetes</taxon>
        <taxon>Sordariomycetidae</taxon>
        <taxon>Diaporthales</taxon>
        <taxon>Diaporthaceae</taxon>
        <taxon>Diaporthe</taxon>
    </lineage>
</organism>
<dbReference type="AlphaFoldDB" id="A0AAD9SB17"/>
<keyword evidence="3" id="KW-0472">Membrane</keyword>
<reference evidence="4" key="1">
    <citation type="submission" date="2023-06" db="EMBL/GenBank/DDBJ databases">
        <authorList>
            <person name="Noh H."/>
        </authorList>
    </citation>
    <scope>NUCLEOTIDE SEQUENCE</scope>
    <source>
        <strain evidence="4">DUCC20226</strain>
    </source>
</reference>
<dbReference type="InterPro" id="IPR017946">
    <property type="entry name" value="PLC-like_Pdiesterase_TIM-brl"/>
</dbReference>
<evidence type="ECO:0000256" key="2">
    <source>
        <dbReference type="ARBA" id="ARBA00014286"/>
    </source>
</evidence>
<evidence type="ECO:0000256" key="1">
    <source>
        <dbReference type="ARBA" id="ARBA00008858"/>
    </source>
</evidence>
<comment type="caution">
    <text evidence="4">The sequence shown here is derived from an EMBL/GenBank/DDBJ whole genome shotgun (WGS) entry which is preliminary data.</text>
</comment>
<dbReference type="GO" id="GO:0006629">
    <property type="term" value="P:lipid metabolic process"/>
    <property type="evidence" value="ECO:0007669"/>
    <property type="project" value="InterPro"/>
</dbReference>
<dbReference type="EMBL" id="JAUJFL010000004">
    <property type="protein sequence ID" value="KAK2604171.1"/>
    <property type="molecule type" value="Genomic_DNA"/>
</dbReference>
<evidence type="ECO:0000256" key="3">
    <source>
        <dbReference type="SAM" id="Phobius"/>
    </source>
</evidence>
<accession>A0AAD9SB17</accession>
<evidence type="ECO:0000313" key="4">
    <source>
        <dbReference type="EMBL" id="KAK2604171.1"/>
    </source>
</evidence>
<comment type="similarity">
    <text evidence="1">Belongs to the AIM6 family.</text>
</comment>
<name>A0AAD9SB17_PHOAM</name>
<gene>
    <name evidence="4" type="ORF">N8I77_007122</name>
</gene>
<proteinExistence type="inferred from homology"/>
<keyword evidence="3" id="KW-1133">Transmembrane helix</keyword>
<feature type="transmembrane region" description="Helical" evidence="3">
    <location>
        <begin position="342"/>
        <end position="364"/>
    </location>
</feature>
<dbReference type="PANTHER" id="PTHR31571">
    <property type="entry name" value="ALTERED INHERITANCE OF MITOCHONDRIA PROTEIN 6"/>
    <property type="match status" value="1"/>
</dbReference>
<dbReference type="InterPro" id="IPR051236">
    <property type="entry name" value="HAT_RTT109-like"/>
</dbReference>
<sequence length="379" mass="42035">MLTFLIKPSSLDPIVPHDFISTNPILNNEQPIDGEQKWLHDFSHSVKPRACHSHNDYWRPYPLFSALAAGCSSVEADVWHTCDKKDLLIGHDDASLTPGRTLTSMYLRPLLNILDGINLGLGTPHRGIFRTDPNATLVLLIDVKSESNNTWPIVVEQLLVLREKGYLTRYEDGSLKVGPITVVGTGNIGSDRAVFTSTNADSKYSFDKYHDTFLDAPLALLPQAIDMADNNNPVVASQDVTEHPWSNKTAYYASASFKSTIGSVITGFSPSQLSTLRSQINAAARLGLTSRYWDTPDWPVGYRDYVWGVLEREGVGILNVDDLEGAARRGWDATGGTWPRDVAWMIAVGVWVVSCGVVVVVLGWKQRRVARTRYPRRSP</sequence>
<dbReference type="GO" id="GO:0008081">
    <property type="term" value="F:phosphoric diester hydrolase activity"/>
    <property type="evidence" value="ECO:0007669"/>
    <property type="project" value="InterPro"/>
</dbReference>
<evidence type="ECO:0000313" key="5">
    <source>
        <dbReference type="Proteomes" id="UP001265746"/>
    </source>
</evidence>
<dbReference type="PANTHER" id="PTHR31571:SF1">
    <property type="entry name" value="ALTERED INHERITANCE OF MITOCHONDRIA PROTEIN 6"/>
    <property type="match status" value="1"/>
</dbReference>
<dbReference type="SUPFAM" id="SSF51695">
    <property type="entry name" value="PLC-like phosphodiesterases"/>
    <property type="match status" value="1"/>
</dbReference>